<reference evidence="2 3" key="1">
    <citation type="journal article" date="2013" name="Curr. Biol.">
        <title>The Genome of the Foraminiferan Reticulomyxa filosa.</title>
        <authorList>
            <person name="Glockner G."/>
            <person name="Hulsmann N."/>
            <person name="Schleicher M."/>
            <person name="Noegel A.A."/>
            <person name="Eichinger L."/>
            <person name="Gallinger C."/>
            <person name="Pawlowski J."/>
            <person name="Sierra R."/>
            <person name="Euteneuer U."/>
            <person name="Pillet L."/>
            <person name="Moustafa A."/>
            <person name="Platzer M."/>
            <person name="Groth M."/>
            <person name="Szafranski K."/>
            <person name="Schliwa M."/>
        </authorList>
    </citation>
    <scope>NUCLEOTIDE SEQUENCE [LARGE SCALE GENOMIC DNA]</scope>
</reference>
<dbReference type="GO" id="GO:0005762">
    <property type="term" value="C:mitochondrial large ribosomal subunit"/>
    <property type="evidence" value="ECO:0007669"/>
    <property type="project" value="TreeGrafter"/>
</dbReference>
<organism evidence="2 3">
    <name type="scientific">Reticulomyxa filosa</name>
    <dbReference type="NCBI Taxonomy" id="46433"/>
    <lineage>
        <taxon>Eukaryota</taxon>
        <taxon>Sar</taxon>
        <taxon>Rhizaria</taxon>
        <taxon>Retaria</taxon>
        <taxon>Foraminifera</taxon>
        <taxon>Monothalamids</taxon>
        <taxon>Reticulomyxidae</taxon>
        <taxon>Reticulomyxa</taxon>
    </lineage>
</organism>
<protein>
    <recommendedName>
        <fullName evidence="4">39S ribosomal protein L28, mitochondrial</fullName>
    </recommendedName>
</protein>
<dbReference type="Proteomes" id="UP000023152">
    <property type="component" value="Unassembled WGS sequence"/>
</dbReference>
<dbReference type="GO" id="GO:0003735">
    <property type="term" value="F:structural constituent of ribosome"/>
    <property type="evidence" value="ECO:0007669"/>
    <property type="project" value="InterPro"/>
</dbReference>
<sequence length="286" mass="33837">MALHKLFGRYKTNKQKCILCGYVKTSPNVFNNHAFALYNIQVRTAVFGRKKLFFPKYKRKAVPHYKKKEYMFSNETLNSLSHGQDWITRIRTSEHRGKTFYRQHPLRTFQRLWSDILGYHLWLPVSDHALQKIQIAGSLDRYILCTDKKNLASRLGEHLRYVLLRALERKEDEIIKQVLNGDQQFLPIAYQIVLRQERDEHNALKRRNKKLREIYGHKVPSVDDWTRKELQKRVQMIQTGQLSQIMPKEPPLWKQLVPFFEAQHSPQKSTIDASASSTSQPIHESK</sequence>
<gene>
    <name evidence="2" type="ORF">RFI_37877</name>
</gene>
<evidence type="ECO:0000313" key="2">
    <source>
        <dbReference type="EMBL" id="ETN99592.1"/>
    </source>
</evidence>
<evidence type="ECO:0000256" key="1">
    <source>
        <dbReference type="SAM" id="MobiDB-lite"/>
    </source>
</evidence>
<name>X6LC42_RETFI</name>
<comment type="caution">
    <text evidence="2">The sequence shown here is derived from an EMBL/GenBank/DDBJ whole genome shotgun (WGS) entry which is preliminary data.</text>
</comment>
<proteinExistence type="predicted"/>
<dbReference type="PANTHER" id="PTHR13528:SF2">
    <property type="entry name" value="LARGE RIBOSOMAL SUBUNIT PROTEIN BL28M"/>
    <property type="match status" value="1"/>
</dbReference>
<dbReference type="InterPro" id="IPR026569">
    <property type="entry name" value="Ribosomal_bL28"/>
</dbReference>
<feature type="region of interest" description="Disordered" evidence="1">
    <location>
        <begin position="264"/>
        <end position="286"/>
    </location>
</feature>
<dbReference type="EMBL" id="ASPP01043499">
    <property type="protein sequence ID" value="ETN99592.1"/>
    <property type="molecule type" value="Genomic_DNA"/>
</dbReference>
<evidence type="ECO:0000313" key="3">
    <source>
        <dbReference type="Proteomes" id="UP000023152"/>
    </source>
</evidence>
<accession>X6LC42</accession>
<dbReference type="AlphaFoldDB" id="X6LC42"/>
<dbReference type="PANTHER" id="PTHR13528">
    <property type="entry name" value="39S RIBOSOMAL PROTEIN L28, MITOCHONDRIAL"/>
    <property type="match status" value="1"/>
</dbReference>
<keyword evidence="3" id="KW-1185">Reference proteome</keyword>
<evidence type="ECO:0008006" key="4">
    <source>
        <dbReference type="Google" id="ProtNLM"/>
    </source>
</evidence>